<dbReference type="UniPathway" id="UPA00031">
    <property type="reaction ID" value="UER00010"/>
</dbReference>
<reference evidence="15" key="1">
    <citation type="journal article" date="2014" name="Int. J. Syst. Evol. Microbiol.">
        <title>Complete genome sequence of Corynebacterium casei LMG S-19264T (=DSM 44701T), isolated from a smear-ripened cheese.</title>
        <authorList>
            <consortium name="US DOE Joint Genome Institute (JGI-PGF)"/>
            <person name="Walter F."/>
            <person name="Albersmeier A."/>
            <person name="Kalinowski J."/>
            <person name="Ruckert C."/>
        </authorList>
    </citation>
    <scope>NUCLEOTIDE SEQUENCE</scope>
    <source>
        <strain evidence="15">KCTC 32513</strain>
    </source>
</reference>
<evidence type="ECO:0000256" key="1">
    <source>
        <dbReference type="ARBA" id="ARBA00004496"/>
    </source>
</evidence>
<evidence type="ECO:0000256" key="13">
    <source>
        <dbReference type="PIRSR" id="PIRSR000495-1"/>
    </source>
</evidence>
<dbReference type="InterPro" id="IPR010139">
    <property type="entry name" value="Imidazole-glycPsynth_HisH"/>
</dbReference>
<comment type="pathway">
    <text evidence="2 12">Amino-acid biosynthesis; L-histidine biosynthesis; L-histidine from 5-phospho-alpha-D-ribose 1-diphosphate: step 5/9.</text>
</comment>
<dbReference type="PIRSF" id="PIRSF000495">
    <property type="entry name" value="Amidotransf_hisH"/>
    <property type="match status" value="1"/>
</dbReference>
<evidence type="ECO:0000313" key="15">
    <source>
        <dbReference type="EMBL" id="GHA84040.1"/>
    </source>
</evidence>
<protein>
    <recommendedName>
        <fullName evidence="12">Imidazole glycerol phosphate synthase subunit HisH</fullName>
        <ecNumber evidence="12">4.3.2.10</ecNumber>
    </recommendedName>
    <alternativeName>
        <fullName evidence="12">IGP synthase glutaminase subunit</fullName>
        <ecNumber evidence="12">3.5.1.2</ecNumber>
    </alternativeName>
    <alternativeName>
        <fullName evidence="12">IGP synthase subunit HisH</fullName>
    </alternativeName>
    <alternativeName>
        <fullName evidence="12">ImGP synthase subunit HisH</fullName>
        <shortName evidence="12">IGPS subunit HisH</shortName>
    </alternativeName>
</protein>
<comment type="subcellular location">
    <subcellularLocation>
        <location evidence="1 12">Cytoplasm</location>
    </subcellularLocation>
</comment>
<dbReference type="GO" id="GO:0005737">
    <property type="term" value="C:cytoplasm"/>
    <property type="evidence" value="ECO:0007669"/>
    <property type="project" value="UniProtKB-SubCell"/>
</dbReference>
<dbReference type="RefSeq" id="WP_189494919.1">
    <property type="nucleotide sequence ID" value="NZ_BMZH01000001.1"/>
</dbReference>
<keyword evidence="8 12" id="KW-0368">Histidine biosynthesis</keyword>
<keyword evidence="16" id="KW-1185">Reference proteome</keyword>
<evidence type="ECO:0000256" key="10">
    <source>
        <dbReference type="ARBA" id="ARBA00047838"/>
    </source>
</evidence>
<dbReference type="GO" id="GO:0000105">
    <property type="term" value="P:L-histidine biosynthetic process"/>
    <property type="evidence" value="ECO:0007669"/>
    <property type="project" value="UniProtKB-UniRule"/>
</dbReference>
<dbReference type="EMBL" id="BMZH01000001">
    <property type="protein sequence ID" value="GHA84040.1"/>
    <property type="molecule type" value="Genomic_DNA"/>
</dbReference>
<keyword evidence="4 12" id="KW-0963">Cytoplasm</keyword>
<keyword evidence="7 12" id="KW-0315">Glutamine amidotransferase</keyword>
<comment type="caution">
    <text evidence="15">The sequence shown here is derived from an EMBL/GenBank/DDBJ whole genome shotgun (WGS) entry which is preliminary data.</text>
</comment>
<dbReference type="HAMAP" id="MF_00278">
    <property type="entry name" value="HisH"/>
    <property type="match status" value="1"/>
</dbReference>
<feature type="domain" description="Glutamine amidotransferase" evidence="14">
    <location>
        <begin position="36"/>
        <end position="194"/>
    </location>
</feature>
<dbReference type="NCBIfam" id="TIGR01855">
    <property type="entry name" value="IMP_synth_hisH"/>
    <property type="match status" value="1"/>
</dbReference>
<dbReference type="InterPro" id="IPR029062">
    <property type="entry name" value="Class_I_gatase-like"/>
</dbReference>
<dbReference type="SUPFAM" id="SSF52317">
    <property type="entry name" value="Class I glutamine amidotransferase-like"/>
    <property type="match status" value="1"/>
</dbReference>
<dbReference type="InterPro" id="IPR017926">
    <property type="entry name" value="GATASE"/>
</dbReference>
<dbReference type="PANTHER" id="PTHR42701:SF1">
    <property type="entry name" value="IMIDAZOLE GLYCEROL PHOSPHATE SYNTHASE SUBUNIT HISH"/>
    <property type="match status" value="1"/>
</dbReference>
<dbReference type="EC" id="3.5.1.2" evidence="12"/>
<feature type="active site" evidence="12 13">
    <location>
        <position position="181"/>
    </location>
</feature>
<comment type="subunit">
    <text evidence="3 12">Heterodimer of HisH and HisF.</text>
</comment>
<evidence type="ECO:0000313" key="16">
    <source>
        <dbReference type="Proteomes" id="UP000634004"/>
    </source>
</evidence>
<accession>A0A8J3CPU3</accession>
<dbReference type="GO" id="GO:0004359">
    <property type="term" value="F:glutaminase activity"/>
    <property type="evidence" value="ECO:0007669"/>
    <property type="project" value="UniProtKB-EC"/>
</dbReference>
<feature type="active site" evidence="12 13">
    <location>
        <position position="179"/>
    </location>
</feature>
<evidence type="ECO:0000256" key="3">
    <source>
        <dbReference type="ARBA" id="ARBA00011152"/>
    </source>
</evidence>
<proteinExistence type="inferred from homology"/>
<evidence type="ECO:0000256" key="9">
    <source>
        <dbReference type="ARBA" id="ARBA00023239"/>
    </source>
</evidence>
<evidence type="ECO:0000256" key="5">
    <source>
        <dbReference type="ARBA" id="ARBA00022605"/>
    </source>
</evidence>
<dbReference type="PRINTS" id="PR00097">
    <property type="entry name" value="ANTSNTHASEII"/>
</dbReference>
<evidence type="ECO:0000256" key="8">
    <source>
        <dbReference type="ARBA" id="ARBA00023102"/>
    </source>
</evidence>
<feature type="active site" description="Nucleophile" evidence="12 13">
    <location>
        <position position="77"/>
    </location>
</feature>
<dbReference type="CDD" id="cd01748">
    <property type="entry name" value="GATase1_IGP_Synthase"/>
    <property type="match status" value="1"/>
</dbReference>
<evidence type="ECO:0000256" key="4">
    <source>
        <dbReference type="ARBA" id="ARBA00022490"/>
    </source>
</evidence>
<evidence type="ECO:0000256" key="6">
    <source>
        <dbReference type="ARBA" id="ARBA00022801"/>
    </source>
</evidence>
<evidence type="ECO:0000256" key="7">
    <source>
        <dbReference type="ARBA" id="ARBA00022962"/>
    </source>
</evidence>
<dbReference type="Proteomes" id="UP000634004">
    <property type="component" value="Unassembled WGS sequence"/>
</dbReference>
<dbReference type="Gene3D" id="3.40.50.880">
    <property type="match status" value="1"/>
</dbReference>
<dbReference type="EC" id="4.3.2.10" evidence="12"/>
<keyword evidence="6 12" id="KW-0378">Hydrolase</keyword>
<dbReference type="PROSITE" id="PS51273">
    <property type="entry name" value="GATASE_TYPE_1"/>
    <property type="match status" value="1"/>
</dbReference>
<name>A0A8J3CPU3_9PROT</name>
<dbReference type="Pfam" id="PF00117">
    <property type="entry name" value="GATase"/>
    <property type="match status" value="1"/>
</dbReference>
<keyword evidence="9 12" id="KW-0456">Lyase</keyword>
<reference evidence="15" key="2">
    <citation type="submission" date="2020-09" db="EMBL/GenBank/DDBJ databases">
        <authorList>
            <person name="Sun Q."/>
            <person name="Kim S."/>
        </authorList>
    </citation>
    <scope>NUCLEOTIDE SEQUENCE</scope>
    <source>
        <strain evidence="15">KCTC 32513</strain>
    </source>
</reference>
<dbReference type="GO" id="GO:0016829">
    <property type="term" value="F:lyase activity"/>
    <property type="evidence" value="ECO:0007669"/>
    <property type="project" value="UniProtKB-KW"/>
</dbReference>
<comment type="catalytic activity">
    <reaction evidence="10 12">
        <text>5-[(5-phospho-1-deoxy-D-ribulos-1-ylimino)methylamino]-1-(5-phospho-beta-D-ribosyl)imidazole-4-carboxamide + L-glutamine = D-erythro-1-(imidazol-4-yl)glycerol 3-phosphate + 5-amino-1-(5-phospho-beta-D-ribosyl)imidazole-4-carboxamide + L-glutamate + H(+)</text>
        <dbReference type="Rhea" id="RHEA:24793"/>
        <dbReference type="ChEBI" id="CHEBI:15378"/>
        <dbReference type="ChEBI" id="CHEBI:29985"/>
        <dbReference type="ChEBI" id="CHEBI:58278"/>
        <dbReference type="ChEBI" id="CHEBI:58359"/>
        <dbReference type="ChEBI" id="CHEBI:58475"/>
        <dbReference type="ChEBI" id="CHEBI:58525"/>
        <dbReference type="EC" id="4.3.2.10"/>
    </reaction>
</comment>
<dbReference type="GO" id="GO:0000107">
    <property type="term" value="F:imidazoleglycerol-phosphate synthase activity"/>
    <property type="evidence" value="ECO:0007669"/>
    <property type="project" value="UniProtKB-UniRule"/>
</dbReference>
<dbReference type="FunFam" id="3.40.50.880:FF:000009">
    <property type="entry name" value="Imidazole glycerol phosphate synthase subunit HisH"/>
    <property type="match status" value="1"/>
</dbReference>
<evidence type="ECO:0000256" key="11">
    <source>
        <dbReference type="ARBA" id="ARBA00049534"/>
    </source>
</evidence>
<evidence type="ECO:0000259" key="14">
    <source>
        <dbReference type="Pfam" id="PF00117"/>
    </source>
</evidence>
<evidence type="ECO:0000256" key="12">
    <source>
        <dbReference type="HAMAP-Rule" id="MF_00278"/>
    </source>
</evidence>
<organism evidence="15 16">
    <name type="scientific">Algimonas arctica</name>
    <dbReference type="NCBI Taxonomy" id="1479486"/>
    <lineage>
        <taxon>Bacteria</taxon>
        <taxon>Pseudomonadati</taxon>
        <taxon>Pseudomonadota</taxon>
        <taxon>Alphaproteobacteria</taxon>
        <taxon>Maricaulales</taxon>
        <taxon>Robiginitomaculaceae</taxon>
        <taxon>Algimonas</taxon>
    </lineage>
</organism>
<gene>
    <name evidence="12 15" type="primary">hisH</name>
    <name evidence="15" type="ORF">GCM10009069_04270</name>
</gene>
<keyword evidence="5 12" id="KW-0028">Amino-acid biosynthesis</keyword>
<comment type="catalytic activity">
    <reaction evidence="11 12">
        <text>L-glutamine + H2O = L-glutamate + NH4(+)</text>
        <dbReference type="Rhea" id="RHEA:15889"/>
        <dbReference type="ChEBI" id="CHEBI:15377"/>
        <dbReference type="ChEBI" id="CHEBI:28938"/>
        <dbReference type="ChEBI" id="CHEBI:29985"/>
        <dbReference type="ChEBI" id="CHEBI:58359"/>
        <dbReference type="EC" id="3.5.1.2"/>
    </reaction>
</comment>
<comment type="function">
    <text evidence="12">IGPS catalyzes the conversion of PRFAR and glutamine to IGP, AICAR and glutamate. The HisH subunit catalyzes the hydrolysis of glutamine to glutamate and ammonia as part of the synthesis of IGP and AICAR. The resulting ammonia molecule is channeled to the active site of HisF.</text>
</comment>
<sequence>MSVLIVDTKCANLASVGFAFDRLGITSMISDDPAQIMAADRVLIPGVGSAPYAMSKIKEAGLLDTLKSLQQPVLGICLGMQLLFETLDEGGQLVDGLGLVPGRVTALETGHLPSPHMGWNRLSNLMDDPLTADLTEGDHAYFVHSYAAPISDMTLATTTYQNPFTAMLRHGNVRGCQFHPERSAETGAAILKAFAVL</sequence>
<evidence type="ECO:0000256" key="2">
    <source>
        <dbReference type="ARBA" id="ARBA00005091"/>
    </source>
</evidence>
<dbReference type="PANTHER" id="PTHR42701">
    <property type="entry name" value="IMIDAZOLE GLYCEROL PHOSPHATE SYNTHASE SUBUNIT HISH"/>
    <property type="match status" value="1"/>
</dbReference>
<dbReference type="AlphaFoldDB" id="A0A8J3CPU3"/>